<name>A0A2I0I8J6_PUNGR</name>
<comment type="caution">
    <text evidence="2">The sequence shown here is derived from an EMBL/GenBank/DDBJ whole genome shotgun (WGS) entry which is preliminary data.</text>
</comment>
<dbReference type="EMBL" id="PGOL01003604">
    <property type="protein sequence ID" value="PKI40329.1"/>
    <property type="molecule type" value="Genomic_DNA"/>
</dbReference>
<dbReference type="AlphaFoldDB" id="A0A2I0I8J6"/>
<protein>
    <submittedName>
        <fullName evidence="2">Uncharacterized protein</fullName>
    </submittedName>
</protein>
<accession>A0A2I0I8J6</accession>
<evidence type="ECO:0000256" key="1">
    <source>
        <dbReference type="SAM" id="MobiDB-lite"/>
    </source>
</evidence>
<organism evidence="2 3">
    <name type="scientific">Punica granatum</name>
    <name type="common">Pomegranate</name>
    <dbReference type="NCBI Taxonomy" id="22663"/>
    <lineage>
        <taxon>Eukaryota</taxon>
        <taxon>Viridiplantae</taxon>
        <taxon>Streptophyta</taxon>
        <taxon>Embryophyta</taxon>
        <taxon>Tracheophyta</taxon>
        <taxon>Spermatophyta</taxon>
        <taxon>Magnoliopsida</taxon>
        <taxon>eudicotyledons</taxon>
        <taxon>Gunneridae</taxon>
        <taxon>Pentapetalae</taxon>
        <taxon>rosids</taxon>
        <taxon>malvids</taxon>
        <taxon>Myrtales</taxon>
        <taxon>Lythraceae</taxon>
        <taxon>Punica</taxon>
    </lineage>
</organism>
<reference evidence="2 3" key="1">
    <citation type="submission" date="2017-11" db="EMBL/GenBank/DDBJ databases">
        <title>De-novo sequencing of pomegranate (Punica granatum L.) genome.</title>
        <authorList>
            <person name="Akparov Z."/>
            <person name="Amiraslanov A."/>
            <person name="Hajiyeva S."/>
            <person name="Abbasov M."/>
            <person name="Kaur K."/>
            <person name="Hamwieh A."/>
            <person name="Solovyev V."/>
            <person name="Salamov A."/>
            <person name="Braich B."/>
            <person name="Kosarev P."/>
            <person name="Mahmoud A."/>
            <person name="Hajiyev E."/>
            <person name="Babayeva S."/>
            <person name="Izzatullayeva V."/>
            <person name="Mammadov A."/>
            <person name="Mammadov A."/>
            <person name="Sharifova S."/>
            <person name="Ojaghi J."/>
            <person name="Eynullazada K."/>
            <person name="Bayramov B."/>
            <person name="Abdulazimova A."/>
            <person name="Shahmuradov I."/>
        </authorList>
    </citation>
    <scope>NUCLEOTIDE SEQUENCE [LARGE SCALE GENOMIC DNA]</scope>
    <source>
        <strain evidence="3">cv. AG2017</strain>
        <tissue evidence="2">Leaf</tissue>
    </source>
</reference>
<feature type="compositionally biased region" description="Gly residues" evidence="1">
    <location>
        <begin position="1"/>
        <end position="12"/>
    </location>
</feature>
<sequence>MGGRGGVGGSVGGRRRRRGEGEGERNDLLWVLRGEELGRRRFRELCSGIGIQALVLPVALTILGRSTRSRCSSSFTSPPSTEMAFFTDEEDDEQCSTWFPKKTMNSADLGHFSKLKKMRD</sequence>
<proteinExistence type="predicted"/>
<dbReference type="Proteomes" id="UP000233551">
    <property type="component" value="Unassembled WGS sequence"/>
</dbReference>
<evidence type="ECO:0000313" key="3">
    <source>
        <dbReference type="Proteomes" id="UP000233551"/>
    </source>
</evidence>
<gene>
    <name evidence="2" type="ORF">CRG98_039284</name>
</gene>
<evidence type="ECO:0000313" key="2">
    <source>
        <dbReference type="EMBL" id="PKI40329.1"/>
    </source>
</evidence>
<feature type="region of interest" description="Disordered" evidence="1">
    <location>
        <begin position="1"/>
        <end position="22"/>
    </location>
</feature>
<keyword evidence="3" id="KW-1185">Reference proteome</keyword>